<evidence type="ECO:0000313" key="3">
    <source>
        <dbReference type="Proteomes" id="UP000003082"/>
    </source>
</evidence>
<accession>B9CY79</accession>
<keyword evidence="3" id="KW-1185">Reference proteome</keyword>
<sequence>MHRLQRNQTSNKKPQKTPLKSSKNRQNLTFKFDVLSVWRVGFYLVE</sequence>
<feature type="region of interest" description="Disordered" evidence="1">
    <location>
        <begin position="1"/>
        <end position="24"/>
    </location>
</feature>
<dbReference type="AlphaFoldDB" id="B9CY79"/>
<protein>
    <submittedName>
        <fullName evidence="2">Uncharacterized protein</fullName>
    </submittedName>
</protein>
<evidence type="ECO:0000256" key="1">
    <source>
        <dbReference type="SAM" id="MobiDB-lite"/>
    </source>
</evidence>
<reference evidence="2 3" key="1">
    <citation type="submission" date="2008-08" db="EMBL/GenBank/DDBJ databases">
        <authorList>
            <person name="Madupu R."/>
            <person name="Durkin A.S."/>
            <person name="Torralba M."/>
            <person name="Methe B."/>
            <person name="Sutton G.G."/>
            <person name="Strausberg R.L."/>
            <person name="Nelson K.E."/>
        </authorList>
    </citation>
    <scope>NUCLEOTIDE SEQUENCE [LARGE SCALE GENOMIC DNA]</scope>
    <source>
        <strain evidence="2 3">RM3267</strain>
    </source>
</reference>
<name>B9CY79_CAMRE</name>
<gene>
    <name evidence="2" type="ORF">CAMRE0001_0283</name>
</gene>
<evidence type="ECO:0000313" key="2">
    <source>
        <dbReference type="EMBL" id="EEF15324.1"/>
    </source>
</evidence>
<organism evidence="2 3">
    <name type="scientific">Campylobacter rectus RM3267</name>
    <dbReference type="NCBI Taxonomy" id="553218"/>
    <lineage>
        <taxon>Bacteria</taxon>
        <taxon>Pseudomonadati</taxon>
        <taxon>Campylobacterota</taxon>
        <taxon>Epsilonproteobacteria</taxon>
        <taxon>Campylobacterales</taxon>
        <taxon>Campylobacteraceae</taxon>
        <taxon>Campylobacter</taxon>
    </lineage>
</organism>
<dbReference type="EMBL" id="ACFU01000001">
    <property type="protein sequence ID" value="EEF15324.1"/>
    <property type="molecule type" value="Genomic_DNA"/>
</dbReference>
<comment type="caution">
    <text evidence="2">The sequence shown here is derived from an EMBL/GenBank/DDBJ whole genome shotgun (WGS) entry which is preliminary data.</text>
</comment>
<dbReference type="Proteomes" id="UP000003082">
    <property type="component" value="Unassembled WGS sequence"/>
</dbReference>
<proteinExistence type="predicted"/>